<dbReference type="SUPFAM" id="SSF56349">
    <property type="entry name" value="DNA breaking-rejoining enzymes"/>
    <property type="match status" value="1"/>
</dbReference>
<evidence type="ECO:0000313" key="10">
    <source>
        <dbReference type="Proteomes" id="UP000774750"/>
    </source>
</evidence>
<dbReference type="PANTHER" id="PTHR30349">
    <property type="entry name" value="PHAGE INTEGRASE-RELATED"/>
    <property type="match status" value="1"/>
</dbReference>
<evidence type="ECO:0000259" key="7">
    <source>
        <dbReference type="PROSITE" id="PS51898"/>
    </source>
</evidence>
<dbReference type="InterPro" id="IPR010998">
    <property type="entry name" value="Integrase_recombinase_N"/>
</dbReference>
<reference evidence="9" key="1">
    <citation type="submission" date="2020-08" db="EMBL/GenBank/DDBJ databases">
        <authorList>
            <person name="Cejkova D."/>
            <person name="Kubasova T."/>
            <person name="Jahodarova E."/>
            <person name="Rychlik I."/>
        </authorList>
    </citation>
    <scope>NUCLEOTIDE SEQUENCE</scope>
    <source>
        <strain evidence="9">An559</strain>
    </source>
</reference>
<organism evidence="9 10">
    <name type="scientific">Merdimmobilis hominis</name>
    <dbReference type="NCBI Taxonomy" id="2897707"/>
    <lineage>
        <taxon>Bacteria</taxon>
        <taxon>Bacillati</taxon>
        <taxon>Bacillota</taxon>
        <taxon>Clostridia</taxon>
        <taxon>Eubacteriales</taxon>
        <taxon>Oscillospiraceae</taxon>
        <taxon>Merdimmobilis</taxon>
    </lineage>
</organism>
<dbReference type="InterPro" id="IPR044068">
    <property type="entry name" value="CB"/>
</dbReference>
<dbReference type="PROSITE" id="PS51900">
    <property type="entry name" value="CB"/>
    <property type="match status" value="1"/>
</dbReference>
<dbReference type="EMBL" id="JACJKY010000004">
    <property type="protein sequence ID" value="MBM6920285.1"/>
    <property type="molecule type" value="Genomic_DNA"/>
</dbReference>
<evidence type="ECO:0000313" key="9">
    <source>
        <dbReference type="EMBL" id="MBM6920285.1"/>
    </source>
</evidence>
<dbReference type="PANTHER" id="PTHR30349:SF91">
    <property type="entry name" value="INTA PROTEIN"/>
    <property type="match status" value="1"/>
</dbReference>
<protein>
    <submittedName>
        <fullName evidence="9">Site-specific integrase</fullName>
    </submittedName>
</protein>
<accession>A0A938X5Q0</accession>
<dbReference type="Pfam" id="PF14659">
    <property type="entry name" value="Phage_int_SAM_3"/>
    <property type="match status" value="1"/>
</dbReference>
<feature type="domain" description="Core-binding (CB)" evidence="8">
    <location>
        <begin position="66"/>
        <end position="149"/>
    </location>
</feature>
<keyword evidence="10" id="KW-1185">Reference proteome</keyword>
<dbReference type="RefSeq" id="WP_204444928.1">
    <property type="nucleotide sequence ID" value="NZ_JACJKY010000004.1"/>
</dbReference>
<dbReference type="InterPro" id="IPR004107">
    <property type="entry name" value="Integrase_SAM-like_N"/>
</dbReference>
<evidence type="ECO:0000259" key="8">
    <source>
        <dbReference type="PROSITE" id="PS51900"/>
    </source>
</evidence>
<sequence>MVAGHLQEKKGYFYMVLSYPDAAGKRKTKWLPTGLPVKGNKKKAEKMLMETRQTFVPECKPIKDDMLFSDFLLQWLEIAKPTIALTTYSSYSGMAKSVIIPYFKERKITLSEIKATDIQAFYMKQLKRVKANTVIHYHSVIHRALKYAVKIDLISVNPADKVERTKADKFIGSFYDSNEVQALFEAAKGTLIEIPIFLGAFYGLRRSEALGLKWDAIDFQNNTITIRHTVTSCNLDGKHIQIAQDTTKTKSSMRTLPLVPAFKEKLLKLKEQQEEYRRVCGRCYNKKYLEYICVDEMGTLISPHYLTASFPKLLEKNNLRHIRFHDLRHSCASLLLANGVPMKQIQEWLGHSDFSTTANVYAHLDYNSKLSSADAMVNGLSGALEVIS</sequence>
<comment type="function">
    <text evidence="1">Site-specific tyrosine recombinase, which acts by catalyzing the cutting and rejoining of the recombining DNA molecules.</text>
</comment>
<comment type="caution">
    <text evidence="9">The sequence shown here is derived from an EMBL/GenBank/DDBJ whole genome shotgun (WGS) entry which is preliminary data.</text>
</comment>
<keyword evidence="5" id="KW-0233">DNA recombination</keyword>
<dbReference type="InterPro" id="IPR002104">
    <property type="entry name" value="Integrase_catalytic"/>
</dbReference>
<dbReference type="GO" id="GO:0006310">
    <property type="term" value="P:DNA recombination"/>
    <property type="evidence" value="ECO:0007669"/>
    <property type="project" value="UniProtKB-KW"/>
</dbReference>
<evidence type="ECO:0000256" key="1">
    <source>
        <dbReference type="ARBA" id="ARBA00003283"/>
    </source>
</evidence>
<evidence type="ECO:0000256" key="4">
    <source>
        <dbReference type="ARBA" id="ARBA00023125"/>
    </source>
</evidence>
<dbReference type="InterPro" id="IPR011010">
    <property type="entry name" value="DNA_brk_join_enz"/>
</dbReference>
<dbReference type="Pfam" id="PF00589">
    <property type="entry name" value="Phage_integrase"/>
    <property type="match status" value="1"/>
</dbReference>
<gene>
    <name evidence="9" type="ORF">H6A12_03815</name>
</gene>
<evidence type="ECO:0000256" key="2">
    <source>
        <dbReference type="ARBA" id="ARBA00008857"/>
    </source>
</evidence>
<dbReference type="AlphaFoldDB" id="A0A938X5Q0"/>
<dbReference type="Proteomes" id="UP000774750">
    <property type="component" value="Unassembled WGS sequence"/>
</dbReference>
<dbReference type="InterPro" id="IPR013762">
    <property type="entry name" value="Integrase-like_cat_sf"/>
</dbReference>
<comment type="similarity">
    <text evidence="2">Belongs to the 'phage' integrase family.</text>
</comment>
<dbReference type="GO" id="GO:0015074">
    <property type="term" value="P:DNA integration"/>
    <property type="evidence" value="ECO:0007669"/>
    <property type="project" value="UniProtKB-KW"/>
</dbReference>
<dbReference type="Gene3D" id="1.10.443.10">
    <property type="entry name" value="Intergrase catalytic core"/>
    <property type="match status" value="1"/>
</dbReference>
<evidence type="ECO:0000256" key="6">
    <source>
        <dbReference type="PROSITE-ProRule" id="PRU01248"/>
    </source>
</evidence>
<evidence type="ECO:0000256" key="5">
    <source>
        <dbReference type="ARBA" id="ARBA00023172"/>
    </source>
</evidence>
<reference evidence="9" key="2">
    <citation type="journal article" date="2021" name="Sci. Rep.">
        <title>The distribution of antibiotic resistance genes in chicken gut microbiota commensals.</title>
        <authorList>
            <person name="Juricova H."/>
            <person name="Matiasovicova J."/>
            <person name="Kubasova T."/>
            <person name="Cejkova D."/>
            <person name="Rychlik I."/>
        </authorList>
    </citation>
    <scope>NUCLEOTIDE SEQUENCE</scope>
    <source>
        <strain evidence="9">An559</strain>
    </source>
</reference>
<proteinExistence type="inferred from homology"/>
<keyword evidence="4 6" id="KW-0238">DNA-binding</keyword>
<dbReference type="CDD" id="cd01189">
    <property type="entry name" value="INT_ICEBs1_C_like"/>
    <property type="match status" value="1"/>
</dbReference>
<keyword evidence="3" id="KW-0229">DNA integration</keyword>
<evidence type="ECO:0000256" key="3">
    <source>
        <dbReference type="ARBA" id="ARBA00022908"/>
    </source>
</evidence>
<feature type="domain" description="Tyr recombinase" evidence="7">
    <location>
        <begin position="169"/>
        <end position="374"/>
    </location>
</feature>
<dbReference type="GO" id="GO:0003677">
    <property type="term" value="F:DNA binding"/>
    <property type="evidence" value="ECO:0007669"/>
    <property type="project" value="UniProtKB-UniRule"/>
</dbReference>
<name>A0A938X5Q0_9FIRM</name>
<dbReference type="PROSITE" id="PS51898">
    <property type="entry name" value="TYR_RECOMBINASE"/>
    <property type="match status" value="1"/>
</dbReference>
<dbReference type="InterPro" id="IPR050090">
    <property type="entry name" value="Tyrosine_recombinase_XerCD"/>
</dbReference>
<dbReference type="Gene3D" id="1.10.150.130">
    <property type="match status" value="1"/>
</dbReference>